<organism evidence="1">
    <name type="scientific">Arundo donax</name>
    <name type="common">Giant reed</name>
    <name type="synonym">Donax arundinaceus</name>
    <dbReference type="NCBI Taxonomy" id="35708"/>
    <lineage>
        <taxon>Eukaryota</taxon>
        <taxon>Viridiplantae</taxon>
        <taxon>Streptophyta</taxon>
        <taxon>Embryophyta</taxon>
        <taxon>Tracheophyta</taxon>
        <taxon>Spermatophyta</taxon>
        <taxon>Magnoliopsida</taxon>
        <taxon>Liliopsida</taxon>
        <taxon>Poales</taxon>
        <taxon>Poaceae</taxon>
        <taxon>PACMAD clade</taxon>
        <taxon>Arundinoideae</taxon>
        <taxon>Arundineae</taxon>
        <taxon>Arundo</taxon>
    </lineage>
</organism>
<accession>A0A0A9GTK8</accession>
<dbReference type="AlphaFoldDB" id="A0A0A9GTK8"/>
<reference evidence="1" key="2">
    <citation type="journal article" date="2015" name="Data Brief">
        <title>Shoot transcriptome of the giant reed, Arundo donax.</title>
        <authorList>
            <person name="Barrero R.A."/>
            <person name="Guerrero F.D."/>
            <person name="Moolhuijzen P."/>
            <person name="Goolsby J.A."/>
            <person name="Tidwell J."/>
            <person name="Bellgard S.E."/>
            <person name="Bellgard M.I."/>
        </authorList>
    </citation>
    <scope>NUCLEOTIDE SEQUENCE</scope>
    <source>
        <tissue evidence="1">Shoot tissue taken approximately 20 cm above the soil surface</tissue>
    </source>
</reference>
<name>A0A0A9GTK8_ARUDO</name>
<dbReference type="EMBL" id="GBRH01171027">
    <property type="protein sequence ID" value="JAE26869.1"/>
    <property type="molecule type" value="Transcribed_RNA"/>
</dbReference>
<proteinExistence type="predicted"/>
<sequence length="52" mass="5687">MVPIFFKSLSPSSSYNFSGKISEINLSIGHISHLDYISLTVVTIDTKSNIPS</sequence>
<reference evidence="1" key="1">
    <citation type="submission" date="2014-09" db="EMBL/GenBank/DDBJ databases">
        <authorList>
            <person name="Magalhaes I.L.F."/>
            <person name="Oliveira U."/>
            <person name="Santos F.R."/>
            <person name="Vidigal T.H.D.A."/>
            <person name="Brescovit A.D."/>
            <person name="Santos A.J."/>
        </authorList>
    </citation>
    <scope>NUCLEOTIDE SEQUENCE</scope>
    <source>
        <tissue evidence="1">Shoot tissue taken approximately 20 cm above the soil surface</tissue>
    </source>
</reference>
<protein>
    <submittedName>
        <fullName evidence="1">Uncharacterized protein</fullName>
    </submittedName>
</protein>
<evidence type="ECO:0000313" key="1">
    <source>
        <dbReference type="EMBL" id="JAE26869.1"/>
    </source>
</evidence>